<evidence type="ECO:0000313" key="1">
    <source>
        <dbReference type="EMBL" id="GAG91192.1"/>
    </source>
</evidence>
<dbReference type="AlphaFoldDB" id="X1CDH0"/>
<sequence length="94" mass="11114">GHNRNDEKKFGFSDFMNLEEYFNVFYGTKTFNSNLSYRVRKHSEFIRMLNNVPKICPHCRIPTIKNTHCEPIPPDPPPDCIKTYPELVVEVIKR</sequence>
<proteinExistence type="predicted"/>
<accession>X1CDH0</accession>
<organism evidence="1">
    <name type="scientific">marine sediment metagenome</name>
    <dbReference type="NCBI Taxonomy" id="412755"/>
    <lineage>
        <taxon>unclassified sequences</taxon>
        <taxon>metagenomes</taxon>
        <taxon>ecological metagenomes</taxon>
    </lineage>
</organism>
<feature type="non-terminal residue" evidence="1">
    <location>
        <position position="1"/>
    </location>
</feature>
<name>X1CDH0_9ZZZZ</name>
<dbReference type="EMBL" id="BART01025919">
    <property type="protein sequence ID" value="GAG91192.1"/>
    <property type="molecule type" value="Genomic_DNA"/>
</dbReference>
<gene>
    <name evidence="1" type="ORF">S01H4_46396</name>
</gene>
<protein>
    <submittedName>
        <fullName evidence="1">Uncharacterized protein</fullName>
    </submittedName>
</protein>
<reference evidence="1" key="1">
    <citation type="journal article" date="2014" name="Front. Microbiol.">
        <title>High frequency of phylogenetically diverse reductive dehalogenase-homologous genes in deep subseafloor sedimentary metagenomes.</title>
        <authorList>
            <person name="Kawai M."/>
            <person name="Futagami T."/>
            <person name="Toyoda A."/>
            <person name="Takaki Y."/>
            <person name="Nishi S."/>
            <person name="Hori S."/>
            <person name="Arai W."/>
            <person name="Tsubouchi T."/>
            <person name="Morono Y."/>
            <person name="Uchiyama I."/>
            <person name="Ito T."/>
            <person name="Fujiyama A."/>
            <person name="Inagaki F."/>
            <person name="Takami H."/>
        </authorList>
    </citation>
    <scope>NUCLEOTIDE SEQUENCE</scope>
    <source>
        <strain evidence="1">Expedition CK06-06</strain>
    </source>
</reference>
<comment type="caution">
    <text evidence="1">The sequence shown here is derived from an EMBL/GenBank/DDBJ whole genome shotgun (WGS) entry which is preliminary data.</text>
</comment>